<proteinExistence type="predicted"/>
<evidence type="ECO:0000259" key="1">
    <source>
        <dbReference type="Pfam" id="PF01425"/>
    </source>
</evidence>
<dbReference type="InterPro" id="IPR023631">
    <property type="entry name" value="Amidase_dom"/>
</dbReference>
<sequence length="361" mass="38331">MPHPAFTYVAEPGAAPVGPPGGRLSGWRIPIKDGTDVAGMPTTNGNPARAYTARETDPFVRQLLNAGAEIHAKTLTSELGATCYAERPGVPVLESPAFPGCTPGGSSTGAAVVVADGTARAAHGTDAGGSIRVPAAACNVVGLKLSSQELPAHGFLTGNVADLFTLTGWVQPIERRMRVGVLTTGVFARPEVAKRRGADVEKLAGLLGRRHEVVEISPYAESRETYAHFTTTITRSFRDIDPRDNAYIAWLVEEAKRLTPVQVAAAWTHTRALPELIARQWDVDAVLSPTIAYDPPPLGHFPALAPEESFHAQTHWSPWCSVFNMLGTPAIALGGVHLGSLRLSGPELLALAREAEELLGR</sequence>
<name>A0A7H0K8W6_9CORY</name>
<dbReference type="EMBL" id="JABFED010000002">
    <property type="protein sequence ID" value="MBA1837170.1"/>
    <property type="molecule type" value="Genomic_DNA"/>
</dbReference>
<dbReference type="Proteomes" id="UP000577408">
    <property type="component" value="Unassembled WGS sequence"/>
</dbReference>
<dbReference type="GO" id="GO:0003824">
    <property type="term" value="F:catalytic activity"/>
    <property type="evidence" value="ECO:0007669"/>
    <property type="project" value="InterPro"/>
</dbReference>
<comment type="caution">
    <text evidence="2">The sequence shown here is derived from an EMBL/GenBank/DDBJ whole genome shotgun (WGS) entry which is preliminary data.</text>
</comment>
<dbReference type="AlphaFoldDB" id="A0A7H0K8W6"/>
<evidence type="ECO:0000313" key="2">
    <source>
        <dbReference type="EMBL" id="MBA1837170.1"/>
    </source>
</evidence>
<keyword evidence="3" id="KW-1185">Reference proteome</keyword>
<dbReference type="PANTHER" id="PTHR11895">
    <property type="entry name" value="TRANSAMIDASE"/>
    <property type="match status" value="1"/>
</dbReference>
<evidence type="ECO:0000313" key="3">
    <source>
        <dbReference type="Proteomes" id="UP000577408"/>
    </source>
</evidence>
<protein>
    <submittedName>
        <fullName evidence="2">Amidase</fullName>
    </submittedName>
</protein>
<dbReference type="InterPro" id="IPR036928">
    <property type="entry name" value="AS_sf"/>
</dbReference>
<feature type="domain" description="Amidase" evidence="1">
    <location>
        <begin position="18"/>
        <end position="156"/>
    </location>
</feature>
<dbReference type="Gene3D" id="3.90.1300.10">
    <property type="entry name" value="Amidase signature (AS) domain"/>
    <property type="match status" value="2"/>
</dbReference>
<dbReference type="Pfam" id="PF01425">
    <property type="entry name" value="Amidase"/>
    <property type="match status" value="1"/>
</dbReference>
<organism evidence="2 3">
    <name type="scientific">Corynebacterium wankanglinii</name>
    <dbReference type="NCBI Taxonomy" id="2735136"/>
    <lineage>
        <taxon>Bacteria</taxon>
        <taxon>Bacillati</taxon>
        <taxon>Actinomycetota</taxon>
        <taxon>Actinomycetes</taxon>
        <taxon>Mycobacteriales</taxon>
        <taxon>Corynebacteriaceae</taxon>
        <taxon>Corynebacterium</taxon>
    </lineage>
</organism>
<dbReference type="InterPro" id="IPR000120">
    <property type="entry name" value="Amidase"/>
</dbReference>
<accession>A0A7H0K8W6</accession>
<reference evidence="2 3" key="1">
    <citation type="submission" date="2020-05" db="EMBL/GenBank/DDBJ databases">
        <title>Descriptions of Corynebacterium xxxx sp. nov., Corynebacterium yyyy sp. nov. and Corynebacterium zzzz sp. nov.</title>
        <authorList>
            <person name="Zhang G."/>
        </authorList>
    </citation>
    <scope>NUCLEOTIDE SEQUENCE [LARGE SCALE GENOMIC DNA]</scope>
    <source>
        <strain evidence="3">zg-913</strain>
    </source>
</reference>
<gene>
    <name evidence="2" type="ORF">HMA55_04515</name>
</gene>
<dbReference type="SUPFAM" id="SSF75304">
    <property type="entry name" value="Amidase signature (AS) enzymes"/>
    <property type="match status" value="1"/>
</dbReference>
<dbReference type="RefSeq" id="WP_181191873.1">
    <property type="nucleotide sequence ID" value="NZ_JABFED010000002.1"/>
</dbReference>